<sequence>MAGFYFSRVPKLKIKSGEVVGEKENISPQLPVPCKASVPEVYVPQTSKTIVGASSTVPLASKIAVGILFVLPPEEPLLSSEDIRRSDKRKIVVDDDGETAVPRRGTEDDGEQWILERLSEVGRLFLGEPGNTLHFRGAARTPIPPPGWSEHINIKSRQYKLDHAILEKLSRSSAKAATSVHKCWISVGTRATEGAHPLEMIKMAEMNTAQSHVFNCELYKVFVMKVDELRSTVVGAEDINALRLENHILRSKLAIFEDARARTVYDVTKSGTIKRMCAQA</sequence>
<organism evidence="1 2">
    <name type="scientific">Forsythia ovata</name>
    <dbReference type="NCBI Taxonomy" id="205694"/>
    <lineage>
        <taxon>Eukaryota</taxon>
        <taxon>Viridiplantae</taxon>
        <taxon>Streptophyta</taxon>
        <taxon>Embryophyta</taxon>
        <taxon>Tracheophyta</taxon>
        <taxon>Spermatophyta</taxon>
        <taxon>Magnoliopsida</taxon>
        <taxon>eudicotyledons</taxon>
        <taxon>Gunneridae</taxon>
        <taxon>Pentapetalae</taxon>
        <taxon>asterids</taxon>
        <taxon>lamiids</taxon>
        <taxon>Lamiales</taxon>
        <taxon>Oleaceae</taxon>
        <taxon>Forsythieae</taxon>
        <taxon>Forsythia</taxon>
    </lineage>
</organism>
<evidence type="ECO:0000313" key="2">
    <source>
        <dbReference type="Proteomes" id="UP001604277"/>
    </source>
</evidence>
<reference evidence="2" key="1">
    <citation type="submission" date="2024-07" db="EMBL/GenBank/DDBJ databases">
        <title>Two chromosome-level genome assemblies of Korean endemic species Abeliophyllum distichum and Forsythia ovata (Oleaceae).</title>
        <authorList>
            <person name="Jang H."/>
        </authorList>
    </citation>
    <scope>NUCLEOTIDE SEQUENCE [LARGE SCALE GENOMIC DNA]</scope>
</reference>
<accession>A0ABD1WD60</accession>
<dbReference type="AlphaFoldDB" id="A0ABD1WD60"/>
<name>A0ABD1WD60_9LAMI</name>
<comment type="caution">
    <text evidence="1">The sequence shown here is derived from an EMBL/GenBank/DDBJ whole genome shotgun (WGS) entry which is preliminary data.</text>
</comment>
<gene>
    <name evidence="1" type="ORF">Fot_15896</name>
</gene>
<proteinExistence type="predicted"/>
<dbReference type="Proteomes" id="UP001604277">
    <property type="component" value="Unassembled WGS sequence"/>
</dbReference>
<dbReference type="EMBL" id="JBFOLJ010000004">
    <property type="protein sequence ID" value="KAL2546663.1"/>
    <property type="molecule type" value="Genomic_DNA"/>
</dbReference>
<keyword evidence="2" id="KW-1185">Reference proteome</keyword>
<protein>
    <submittedName>
        <fullName evidence="1">Uncharacterized protein</fullName>
    </submittedName>
</protein>
<evidence type="ECO:0000313" key="1">
    <source>
        <dbReference type="EMBL" id="KAL2546663.1"/>
    </source>
</evidence>